<evidence type="ECO:0000256" key="3">
    <source>
        <dbReference type="ARBA" id="ARBA00022729"/>
    </source>
</evidence>
<dbReference type="GO" id="GO:0042597">
    <property type="term" value="C:periplasmic space"/>
    <property type="evidence" value="ECO:0007669"/>
    <property type="project" value="UniProtKB-SubCell"/>
</dbReference>
<keyword evidence="3 4" id="KW-0732">Signal</keyword>
<dbReference type="Gene3D" id="3.40.190.10">
    <property type="entry name" value="Periplasmic binding protein-like II"/>
    <property type="match status" value="2"/>
</dbReference>
<dbReference type="eggNOG" id="COG0715">
    <property type="taxonomic scope" value="Bacteria"/>
</dbReference>
<sequence length="327" mass="34196">MTRVTRRALAGSLLLAPAIIPGLARAQAARPVRVGGGLFAEAPQFALAQERNLFGAAGLAPAVTNFPTGREAFEALIGGQVDLAMMAELPVVVGALRAQKFGVVSTLSRYKGMRIVTKKRDGAAPTLASLAGRKFGVTLGTNTHFMLMTELAAAGIRAEIVNIGPPDLIAALARGDVDAAAPFPNAYAGARRALGADYAEIPVTTYQPTYLLVASEPFARDVDVTGRFLSALLRAEAAMATETEAAQAAVAKLAGRAQNLEAVRAAWPDYDARITLDRPLLDLMEREGRWLAETGAARGASADPAVFRAAIAEAPLRAVSPDRVTLG</sequence>
<dbReference type="Proteomes" id="UP000185494">
    <property type="component" value="Chromosome 2"/>
</dbReference>
<dbReference type="STRING" id="257708.RGI145_20730"/>
<gene>
    <name evidence="6" type="ORF">RGI145_20730</name>
</gene>
<evidence type="ECO:0000259" key="5">
    <source>
        <dbReference type="Pfam" id="PF09084"/>
    </source>
</evidence>
<dbReference type="InterPro" id="IPR015168">
    <property type="entry name" value="SsuA/THI5"/>
</dbReference>
<feature type="chain" id="PRO_5013244960" description="SsuA/THI5-like domain-containing protein" evidence="4">
    <location>
        <begin position="27"/>
        <end position="327"/>
    </location>
</feature>
<dbReference type="AlphaFoldDB" id="A0A1L7ALV6"/>
<organism evidence="6 7">
    <name type="scientific">Roseomonas gilardii</name>
    <dbReference type="NCBI Taxonomy" id="257708"/>
    <lineage>
        <taxon>Bacteria</taxon>
        <taxon>Pseudomonadati</taxon>
        <taxon>Pseudomonadota</taxon>
        <taxon>Alphaproteobacteria</taxon>
        <taxon>Acetobacterales</taxon>
        <taxon>Roseomonadaceae</taxon>
        <taxon>Roseomonas</taxon>
    </lineage>
</organism>
<reference evidence="6 7" key="1">
    <citation type="submission" date="2016-05" db="EMBL/GenBank/DDBJ databases">
        <title>Complete Genome and Methylome Analysis of Psychrotrophic Bacterial Isolates from Antarctic Lake Untersee.</title>
        <authorList>
            <person name="Fomenkov A."/>
            <person name="Akimov V.N."/>
            <person name="Vasilyeva L.V."/>
            <person name="Andersen D."/>
            <person name="Vincze T."/>
            <person name="Roberts R.J."/>
        </authorList>
    </citation>
    <scope>NUCLEOTIDE SEQUENCE [LARGE SCALE GENOMIC DNA]</scope>
    <source>
        <strain evidence="6 7">U14-5</strain>
    </source>
</reference>
<dbReference type="EMBL" id="CP015584">
    <property type="protein sequence ID" value="APT59747.1"/>
    <property type="molecule type" value="Genomic_DNA"/>
</dbReference>
<comment type="similarity">
    <text evidence="2">Belongs to the bacterial solute-binding protein SsuA/TauA family.</text>
</comment>
<evidence type="ECO:0000313" key="6">
    <source>
        <dbReference type="EMBL" id="APT59747.1"/>
    </source>
</evidence>
<evidence type="ECO:0000256" key="4">
    <source>
        <dbReference type="SAM" id="SignalP"/>
    </source>
</evidence>
<feature type="signal peptide" evidence="4">
    <location>
        <begin position="1"/>
        <end position="26"/>
    </location>
</feature>
<dbReference type="PANTHER" id="PTHR30024:SF47">
    <property type="entry name" value="TAURINE-BINDING PERIPLASMIC PROTEIN"/>
    <property type="match status" value="1"/>
</dbReference>
<protein>
    <recommendedName>
        <fullName evidence="5">SsuA/THI5-like domain-containing protein</fullName>
    </recommendedName>
</protein>
<dbReference type="KEGG" id="rgi:RGI145_20730"/>
<dbReference type="GO" id="GO:0042918">
    <property type="term" value="P:alkanesulfonate transmembrane transport"/>
    <property type="evidence" value="ECO:0007669"/>
    <property type="project" value="TreeGrafter"/>
</dbReference>
<dbReference type="RefSeq" id="WP_075800456.1">
    <property type="nucleotide sequence ID" value="NZ_CP015584.1"/>
</dbReference>
<comment type="subcellular location">
    <subcellularLocation>
        <location evidence="1">Periplasm</location>
    </subcellularLocation>
</comment>
<evidence type="ECO:0000313" key="7">
    <source>
        <dbReference type="Proteomes" id="UP000185494"/>
    </source>
</evidence>
<dbReference type="Pfam" id="PF09084">
    <property type="entry name" value="NMT1"/>
    <property type="match status" value="1"/>
</dbReference>
<feature type="domain" description="SsuA/THI5-like" evidence="5">
    <location>
        <begin position="46"/>
        <end position="243"/>
    </location>
</feature>
<evidence type="ECO:0000256" key="2">
    <source>
        <dbReference type="ARBA" id="ARBA00010742"/>
    </source>
</evidence>
<dbReference type="SUPFAM" id="SSF53850">
    <property type="entry name" value="Periplasmic binding protein-like II"/>
    <property type="match status" value="1"/>
</dbReference>
<name>A0A1L7ALV6_9PROT</name>
<dbReference type="PANTHER" id="PTHR30024">
    <property type="entry name" value="ALIPHATIC SULFONATES-BINDING PROTEIN-RELATED"/>
    <property type="match status" value="1"/>
</dbReference>
<evidence type="ECO:0000256" key="1">
    <source>
        <dbReference type="ARBA" id="ARBA00004418"/>
    </source>
</evidence>
<accession>A0A1L7ALV6</accession>
<proteinExistence type="inferred from homology"/>